<evidence type="ECO:0000259" key="6">
    <source>
        <dbReference type="PROSITE" id="PS50943"/>
    </source>
</evidence>
<dbReference type="GO" id="GO:0004252">
    <property type="term" value="F:serine-type endopeptidase activity"/>
    <property type="evidence" value="ECO:0007669"/>
    <property type="project" value="InterPro"/>
</dbReference>
<feature type="domain" description="HTH cro/C1-type" evidence="6">
    <location>
        <begin position="22"/>
        <end position="64"/>
    </location>
</feature>
<evidence type="ECO:0000256" key="2">
    <source>
        <dbReference type="ARBA" id="ARBA00022801"/>
    </source>
</evidence>
<dbReference type="InterPro" id="IPR010982">
    <property type="entry name" value="Lambda_DNA-bd_dom_sf"/>
</dbReference>
<keyword evidence="1" id="KW-0645">Protease</keyword>
<dbReference type="GO" id="GO:0003677">
    <property type="term" value="F:DNA binding"/>
    <property type="evidence" value="ECO:0007669"/>
    <property type="project" value="UniProtKB-KW"/>
</dbReference>
<dbReference type="PANTHER" id="PTHR40661">
    <property type="match status" value="1"/>
</dbReference>
<dbReference type="PANTHER" id="PTHR40661:SF3">
    <property type="entry name" value="FELS-1 PROPHAGE TRANSCRIPTIONAL REGULATOR"/>
    <property type="match status" value="1"/>
</dbReference>
<dbReference type="PROSITE" id="PS00501">
    <property type="entry name" value="SPASE_I_1"/>
    <property type="match status" value="1"/>
</dbReference>
<evidence type="ECO:0000256" key="4">
    <source>
        <dbReference type="ARBA" id="ARBA00023125"/>
    </source>
</evidence>
<keyword evidence="4" id="KW-0238">DNA-binding</keyword>
<accession>A0A0F4QP98</accession>
<keyword evidence="3" id="KW-0805">Transcription regulation</keyword>
<evidence type="ECO:0000256" key="1">
    <source>
        <dbReference type="ARBA" id="ARBA00022670"/>
    </source>
</evidence>
<dbReference type="PATRIC" id="fig|43658.5.peg.2239"/>
<dbReference type="GO" id="GO:0006508">
    <property type="term" value="P:proteolysis"/>
    <property type="evidence" value="ECO:0007669"/>
    <property type="project" value="UniProtKB-KW"/>
</dbReference>
<sequence length="217" mass="24188">MSTAFSRRFTTLIDQFSAGNKRQFAQLTGKSPSHIYRICRGLSRPSVAYLEHLYSLFNIDLNWLLTGEQPAEQSAVSGSGDMLMVPKLDVEASAGFGSINGSEDITEQFALNKRWLSTQLGVHSEQLAFVTIRGDSMLPTLQHGDMVLVDLSQRDANKRGVFVLQTEDGLMAKRLQQHRDHISVVSDNPEYPAWQIHADNAQQHGIAGRIVWCGRSM</sequence>
<evidence type="ECO:0000313" key="7">
    <source>
        <dbReference type="EMBL" id="KJZ09159.1"/>
    </source>
</evidence>
<dbReference type="Pfam" id="PF01381">
    <property type="entry name" value="HTH_3"/>
    <property type="match status" value="1"/>
</dbReference>
<evidence type="ECO:0000256" key="3">
    <source>
        <dbReference type="ARBA" id="ARBA00023015"/>
    </source>
</evidence>
<dbReference type="PROSITE" id="PS50943">
    <property type="entry name" value="HTH_CROC1"/>
    <property type="match status" value="1"/>
</dbReference>
<dbReference type="OrthoDB" id="9791537at2"/>
<dbReference type="Gene3D" id="1.10.260.40">
    <property type="entry name" value="lambda repressor-like DNA-binding domains"/>
    <property type="match status" value="1"/>
</dbReference>
<dbReference type="InterPro" id="IPR039418">
    <property type="entry name" value="LexA-like"/>
</dbReference>
<dbReference type="SUPFAM" id="SSF47413">
    <property type="entry name" value="lambda repressor-like DNA-binding domains"/>
    <property type="match status" value="1"/>
</dbReference>
<gene>
    <name evidence="7" type="ORF">TW77_10550</name>
</gene>
<dbReference type="InterPro" id="IPR015927">
    <property type="entry name" value="Peptidase_S24_S26A/B/C"/>
</dbReference>
<reference evidence="7 8" key="1">
    <citation type="journal article" date="2015" name="BMC Genomics">
        <title>Genome mining reveals unlocked bioactive potential of marine Gram-negative bacteria.</title>
        <authorList>
            <person name="Machado H."/>
            <person name="Sonnenschein E.C."/>
            <person name="Melchiorsen J."/>
            <person name="Gram L."/>
        </authorList>
    </citation>
    <scope>NUCLEOTIDE SEQUENCE [LARGE SCALE GENOMIC DNA]</scope>
    <source>
        <strain evidence="7 8">S2471</strain>
    </source>
</reference>
<keyword evidence="8" id="KW-1185">Reference proteome</keyword>
<dbReference type="EMBL" id="JXYA01000021">
    <property type="protein sequence ID" value="KJZ09159.1"/>
    <property type="molecule type" value="Genomic_DNA"/>
</dbReference>
<organism evidence="7 8">
    <name type="scientific">Pseudoalteromonas rubra</name>
    <dbReference type="NCBI Taxonomy" id="43658"/>
    <lineage>
        <taxon>Bacteria</taxon>
        <taxon>Pseudomonadati</taxon>
        <taxon>Pseudomonadota</taxon>
        <taxon>Gammaproteobacteria</taxon>
        <taxon>Alteromonadales</taxon>
        <taxon>Pseudoalteromonadaceae</taxon>
        <taxon>Pseudoalteromonas</taxon>
    </lineage>
</organism>
<proteinExistence type="predicted"/>
<dbReference type="Proteomes" id="UP000033452">
    <property type="component" value="Unassembled WGS sequence"/>
</dbReference>
<dbReference type="InterPro" id="IPR036286">
    <property type="entry name" value="LexA/Signal_pep-like_sf"/>
</dbReference>
<protein>
    <submittedName>
        <fullName evidence="7">Repressor</fullName>
    </submittedName>
</protein>
<dbReference type="Pfam" id="PF00717">
    <property type="entry name" value="Peptidase_S24"/>
    <property type="match status" value="1"/>
</dbReference>
<evidence type="ECO:0000313" key="8">
    <source>
        <dbReference type="Proteomes" id="UP000033452"/>
    </source>
</evidence>
<dbReference type="GO" id="GO:0016020">
    <property type="term" value="C:membrane"/>
    <property type="evidence" value="ECO:0007669"/>
    <property type="project" value="InterPro"/>
</dbReference>
<dbReference type="CDD" id="cd00093">
    <property type="entry name" value="HTH_XRE"/>
    <property type="match status" value="1"/>
</dbReference>
<keyword evidence="2" id="KW-0378">Hydrolase</keyword>
<comment type="caution">
    <text evidence="7">The sequence shown here is derived from an EMBL/GenBank/DDBJ whole genome shotgun (WGS) entry which is preliminary data.</text>
</comment>
<dbReference type="InterPro" id="IPR001387">
    <property type="entry name" value="Cro/C1-type_HTH"/>
</dbReference>
<dbReference type="Gene3D" id="2.10.109.10">
    <property type="entry name" value="Umud Fragment, subunit A"/>
    <property type="match status" value="1"/>
</dbReference>
<evidence type="ECO:0000256" key="5">
    <source>
        <dbReference type="ARBA" id="ARBA00023163"/>
    </source>
</evidence>
<name>A0A0F4QP98_9GAMM</name>
<dbReference type="AlphaFoldDB" id="A0A0F4QP98"/>
<dbReference type="CDD" id="cd06529">
    <property type="entry name" value="S24_LexA-like"/>
    <property type="match status" value="1"/>
</dbReference>
<dbReference type="InterPro" id="IPR019756">
    <property type="entry name" value="Pept_S26A_signal_pept_1_Ser-AS"/>
</dbReference>
<dbReference type="RefSeq" id="WP_046004940.1">
    <property type="nucleotide sequence ID" value="NZ_JXYA01000021.1"/>
</dbReference>
<keyword evidence="5" id="KW-0804">Transcription</keyword>
<dbReference type="SUPFAM" id="SSF51306">
    <property type="entry name" value="LexA/Signal peptidase"/>
    <property type="match status" value="1"/>
</dbReference>